<dbReference type="PANTHER" id="PTHR46743">
    <property type="entry name" value="TEICHOIC ACIDS EXPORT ATP-BINDING PROTEIN TAGH"/>
    <property type="match status" value="1"/>
</dbReference>
<comment type="caution">
    <text evidence="3">The sequence shown here is derived from an EMBL/GenBank/DDBJ whole genome shotgun (WGS) entry which is preliminary data.</text>
</comment>
<dbReference type="SUPFAM" id="SSF52540">
    <property type="entry name" value="P-loop containing nucleoside triphosphate hydrolases"/>
    <property type="match status" value="1"/>
</dbReference>
<name>A0A1V8YDT3_9ENTE</name>
<sequence length="228" mass="25645">MSNVLAGILTPDYGEVSIDGTISLLGVSAGLNPNLTGRDNIYQKCLYLGYSIRQIKRIEKQIIEFAEINGFIDEPVKNYSAGMKARLGFAIAIQNTPNVLIIDEALSVGDANFYGKCLNEINRLNQLGSTIIFISHSLAQIETVCQETIWIHEGKIKQRGATSKVIKAYKLYVAEYKKNRQKISKRLYEKAEIKKRCQKGLKKVERFVLGGSYFLLLILLLYSLSIIF</sequence>
<accession>A0A1V8YDT3</accession>
<dbReference type="PROSITE" id="PS00211">
    <property type="entry name" value="ABC_TRANSPORTER_1"/>
    <property type="match status" value="1"/>
</dbReference>
<dbReference type="InterPro" id="IPR050683">
    <property type="entry name" value="Bact_Polysacc_Export_ATP-bd"/>
</dbReference>
<proteinExistence type="predicted"/>
<dbReference type="Gene3D" id="3.40.50.300">
    <property type="entry name" value="P-loop containing nucleotide triphosphate hydrolases"/>
    <property type="match status" value="1"/>
</dbReference>
<dbReference type="InterPro" id="IPR027417">
    <property type="entry name" value="P-loop_NTPase"/>
</dbReference>
<dbReference type="Proteomes" id="UP000192477">
    <property type="component" value="Unassembled WGS sequence"/>
</dbReference>
<dbReference type="InterPro" id="IPR017871">
    <property type="entry name" value="ABC_transporter-like_CS"/>
</dbReference>
<keyword evidence="1" id="KW-0812">Transmembrane</keyword>
<dbReference type="Pfam" id="PF00005">
    <property type="entry name" value="ABC_tran"/>
    <property type="match status" value="1"/>
</dbReference>
<dbReference type="GO" id="GO:0005524">
    <property type="term" value="F:ATP binding"/>
    <property type="evidence" value="ECO:0007669"/>
    <property type="project" value="InterPro"/>
</dbReference>
<dbReference type="PANTHER" id="PTHR46743:SF2">
    <property type="entry name" value="TEICHOIC ACIDS EXPORT ATP-BINDING PROTEIN TAGH"/>
    <property type="match status" value="1"/>
</dbReference>
<evidence type="ECO:0000259" key="2">
    <source>
        <dbReference type="Pfam" id="PF00005"/>
    </source>
</evidence>
<feature type="domain" description="ABC transporter" evidence="2">
    <location>
        <begin position="3"/>
        <end position="106"/>
    </location>
</feature>
<dbReference type="AlphaFoldDB" id="A0A1V8YDT3"/>
<reference evidence="3 4" key="1">
    <citation type="journal article" date="2017" name="BMC Microbiol.">
        <title>Comparative genomics of Enterococcus spp. isolated from bovine feces.</title>
        <authorList>
            <person name="Beukers A.G."/>
            <person name="Zaheer R."/>
            <person name="Goji N."/>
            <person name="Amoako K.K."/>
            <person name="Chaves A.V."/>
            <person name="Ward M.P."/>
            <person name="McAllister T.A."/>
        </authorList>
    </citation>
    <scope>NUCLEOTIDE SEQUENCE [LARGE SCALE GENOMIC DNA]</scope>
    <source>
        <strain evidence="3 4">F1129D 143</strain>
    </source>
</reference>
<keyword evidence="1" id="KW-0472">Membrane</keyword>
<organism evidence="3 4">
    <name type="scientific">Enterococcus villorum</name>
    <dbReference type="NCBI Taxonomy" id="112904"/>
    <lineage>
        <taxon>Bacteria</taxon>
        <taxon>Bacillati</taxon>
        <taxon>Bacillota</taxon>
        <taxon>Bacilli</taxon>
        <taxon>Lactobacillales</taxon>
        <taxon>Enterococcaceae</taxon>
        <taxon>Enterococcus</taxon>
    </lineage>
</organism>
<protein>
    <recommendedName>
        <fullName evidence="2">ABC transporter domain-containing protein</fullName>
    </recommendedName>
</protein>
<dbReference type="GO" id="GO:0016887">
    <property type="term" value="F:ATP hydrolysis activity"/>
    <property type="evidence" value="ECO:0007669"/>
    <property type="project" value="InterPro"/>
</dbReference>
<keyword evidence="1" id="KW-1133">Transmembrane helix</keyword>
<dbReference type="EMBL" id="MJEA01000003">
    <property type="protein sequence ID" value="OQO70750.1"/>
    <property type="molecule type" value="Genomic_DNA"/>
</dbReference>
<dbReference type="InterPro" id="IPR003439">
    <property type="entry name" value="ABC_transporter-like_ATP-bd"/>
</dbReference>
<dbReference type="STRING" id="112904.BH747_04935"/>
<gene>
    <name evidence="3" type="ORF">BH747_04935</name>
</gene>
<evidence type="ECO:0000256" key="1">
    <source>
        <dbReference type="SAM" id="Phobius"/>
    </source>
</evidence>
<feature type="transmembrane region" description="Helical" evidence="1">
    <location>
        <begin position="207"/>
        <end position="227"/>
    </location>
</feature>
<evidence type="ECO:0000313" key="4">
    <source>
        <dbReference type="Proteomes" id="UP000192477"/>
    </source>
</evidence>
<evidence type="ECO:0000313" key="3">
    <source>
        <dbReference type="EMBL" id="OQO70750.1"/>
    </source>
</evidence>